<dbReference type="GO" id="GO:0006352">
    <property type="term" value="P:DNA-templated transcription initiation"/>
    <property type="evidence" value="ECO:0007669"/>
    <property type="project" value="InterPro"/>
</dbReference>
<dbReference type="InterPro" id="IPR039425">
    <property type="entry name" value="RNA_pol_sigma-70-like"/>
</dbReference>
<name>A0A3B0THN3_9ZZZZ</name>
<protein>
    <submittedName>
        <fullName evidence="7">RNA polymerase ECF-type sigma factor</fullName>
    </submittedName>
</protein>
<dbReference type="InterPro" id="IPR013324">
    <property type="entry name" value="RNA_pol_sigma_r3/r4-like"/>
</dbReference>
<feature type="domain" description="RNA polymerase sigma-70 region 2" evidence="5">
    <location>
        <begin position="28"/>
        <end position="95"/>
    </location>
</feature>
<dbReference type="GO" id="GO:0003677">
    <property type="term" value="F:DNA binding"/>
    <property type="evidence" value="ECO:0007669"/>
    <property type="project" value="InterPro"/>
</dbReference>
<dbReference type="GO" id="GO:0016987">
    <property type="term" value="F:sigma factor activity"/>
    <property type="evidence" value="ECO:0007669"/>
    <property type="project" value="UniProtKB-KW"/>
</dbReference>
<proteinExistence type="inferred from homology"/>
<reference evidence="7" key="1">
    <citation type="submission" date="2018-06" db="EMBL/GenBank/DDBJ databases">
        <authorList>
            <person name="Zhirakovskaya E."/>
        </authorList>
    </citation>
    <scope>NUCLEOTIDE SEQUENCE</scope>
</reference>
<dbReference type="Pfam" id="PF08281">
    <property type="entry name" value="Sigma70_r4_2"/>
    <property type="match status" value="1"/>
</dbReference>
<dbReference type="NCBIfam" id="TIGR02985">
    <property type="entry name" value="Sig70_bacteroi1"/>
    <property type="match status" value="1"/>
</dbReference>
<organism evidence="7">
    <name type="scientific">hydrothermal vent metagenome</name>
    <dbReference type="NCBI Taxonomy" id="652676"/>
    <lineage>
        <taxon>unclassified sequences</taxon>
        <taxon>metagenomes</taxon>
        <taxon>ecological metagenomes</taxon>
    </lineage>
</organism>
<gene>
    <name evidence="7" type="ORF">MNBD_BACTEROID03-2415</name>
</gene>
<dbReference type="InterPro" id="IPR014284">
    <property type="entry name" value="RNA_pol_sigma-70_dom"/>
</dbReference>
<comment type="similarity">
    <text evidence="1">Belongs to the sigma-70 factor family. ECF subfamily.</text>
</comment>
<dbReference type="Gene3D" id="1.10.1740.10">
    <property type="match status" value="1"/>
</dbReference>
<dbReference type="PANTHER" id="PTHR43133">
    <property type="entry name" value="RNA POLYMERASE ECF-TYPE SIGMA FACTO"/>
    <property type="match status" value="1"/>
</dbReference>
<dbReference type="Pfam" id="PF04542">
    <property type="entry name" value="Sigma70_r2"/>
    <property type="match status" value="1"/>
</dbReference>
<keyword evidence="4" id="KW-0804">Transcription</keyword>
<evidence type="ECO:0000256" key="4">
    <source>
        <dbReference type="ARBA" id="ARBA00023163"/>
    </source>
</evidence>
<dbReference type="AlphaFoldDB" id="A0A3B0THN3"/>
<keyword evidence="3" id="KW-0731">Sigma factor</keyword>
<dbReference type="InterPro" id="IPR036388">
    <property type="entry name" value="WH-like_DNA-bd_sf"/>
</dbReference>
<dbReference type="InterPro" id="IPR013249">
    <property type="entry name" value="RNA_pol_sigma70_r4_t2"/>
</dbReference>
<accession>A0A3B0THN3</accession>
<evidence type="ECO:0000259" key="5">
    <source>
        <dbReference type="Pfam" id="PF04542"/>
    </source>
</evidence>
<dbReference type="SUPFAM" id="SSF88946">
    <property type="entry name" value="Sigma2 domain of RNA polymerase sigma factors"/>
    <property type="match status" value="1"/>
</dbReference>
<dbReference type="InterPro" id="IPR007627">
    <property type="entry name" value="RNA_pol_sigma70_r2"/>
</dbReference>
<dbReference type="PANTHER" id="PTHR43133:SF46">
    <property type="entry name" value="RNA POLYMERASE SIGMA-70 FACTOR ECF SUBFAMILY"/>
    <property type="match status" value="1"/>
</dbReference>
<dbReference type="InterPro" id="IPR013325">
    <property type="entry name" value="RNA_pol_sigma_r2"/>
</dbReference>
<evidence type="ECO:0000256" key="1">
    <source>
        <dbReference type="ARBA" id="ARBA00010641"/>
    </source>
</evidence>
<dbReference type="CDD" id="cd06171">
    <property type="entry name" value="Sigma70_r4"/>
    <property type="match status" value="1"/>
</dbReference>
<evidence type="ECO:0000256" key="3">
    <source>
        <dbReference type="ARBA" id="ARBA00023082"/>
    </source>
</evidence>
<dbReference type="EMBL" id="UOEL01000132">
    <property type="protein sequence ID" value="VAW16350.1"/>
    <property type="molecule type" value="Genomic_DNA"/>
</dbReference>
<dbReference type="InterPro" id="IPR014327">
    <property type="entry name" value="RNA_pol_sigma70_bacteroid"/>
</dbReference>
<evidence type="ECO:0000313" key="7">
    <source>
        <dbReference type="EMBL" id="VAW16350.1"/>
    </source>
</evidence>
<sequence>MDKKGSKQQHIAFAKALKNGDLVAYKELYELYYSRLCNYVLKLTNNRSLAEDLVQESFIKLWEKRHLINSDLSVSSYLFKICHNQFLQNVRKQKKERAFLDEVKGDVIYEISFGEESRFSRINHIKKLVNELPPKCKEAFILSKYDMLKYQEIADRMGISKKTVEAHISKALHFLRDNAHVLLPLLVHGLAVFNFL</sequence>
<keyword evidence="2" id="KW-0805">Transcription regulation</keyword>
<evidence type="ECO:0000259" key="6">
    <source>
        <dbReference type="Pfam" id="PF08281"/>
    </source>
</evidence>
<evidence type="ECO:0000256" key="2">
    <source>
        <dbReference type="ARBA" id="ARBA00023015"/>
    </source>
</evidence>
<feature type="domain" description="RNA polymerase sigma factor 70 region 4 type 2" evidence="6">
    <location>
        <begin position="125"/>
        <end position="172"/>
    </location>
</feature>
<dbReference type="Gene3D" id="1.10.10.10">
    <property type="entry name" value="Winged helix-like DNA-binding domain superfamily/Winged helix DNA-binding domain"/>
    <property type="match status" value="1"/>
</dbReference>
<dbReference type="SUPFAM" id="SSF88659">
    <property type="entry name" value="Sigma3 and sigma4 domains of RNA polymerase sigma factors"/>
    <property type="match status" value="1"/>
</dbReference>
<dbReference type="NCBIfam" id="TIGR02937">
    <property type="entry name" value="sigma70-ECF"/>
    <property type="match status" value="1"/>
</dbReference>